<protein>
    <submittedName>
        <fullName evidence="1">Uncharacterized protein</fullName>
    </submittedName>
</protein>
<comment type="caution">
    <text evidence="1">The sequence shown here is derived from an EMBL/GenBank/DDBJ whole genome shotgun (WGS) entry which is preliminary data.</text>
</comment>
<evidence type="ECO:0000313" key="2">
    <source>
        <dbReference type="Proteomes" id="UP000598971"/>
    </source>
</evidence>
<organism evidence="1 2">
    <name type="scientific">Limnovirga soli</name>
    <dbReference type="NCBI Taxonomy" id="2656915"/>
    <lineage>
        <taxon>Bacteria</taxon>
        <taxon>Pseudomonadati</taxon>
        <taxon>Bacteroidota</taxon>
        <taxon>Chitinophagia</taxon>
        <taxon>Chitinophagales</taxon>
        <taxon>Chitinophagaceae</taxon>
        <taxon>Limnovirga</taxon>
    </lineage>
</organism>
<dbReference type="AlphaFoldDB" id="A0A8J8F954"/>
<proteinExistence type="predicted"/>
<accession>A0A8J8F954</accession>
<keyword evidence="2" id="KW-1185">Reference proteome</keyword>
<sequence length="232" mass="27031">MKIAAAFVLFFIAFMCFRILAPEWGLSCELENEKKVIVEEQPQTKSLNADSLSDMLIFKDIKGLYAEVKVTAQSIDSIFATIIIINNSTSDITIYKPVFPYKNLVENYFDFMDSNFHHLNFYVDSDSQQKYYSQKNSPPAVIPNFKIKENFIILKANEQLNFKLNISENYDFKTFIEKGTKTFNYHFFIHTPLIENNVHAWELDPFRKVYRPVYLTIGATDSIQKIITIPDK</sequence>
<dbReference type="RefSeq" id="WP_171605740.1">
    <property type="nucleotide sequence ID" value="NZ_WHPF01000001.1"/>
</dbReference>
<name>A0A8J8F954_9BACT</name>
<dbReference type="Proteomes" id="UP000598971">
    <property type="component" value="Unassembled WGS sequence"/>
</dbReference>
<evidence type="ECO:0000313" key="1">
    <source>
        <dbReference type="EMBL" id="NNV53820.1"/>
    </source>
</evidence>
<dbReference type="EMBL" id="WHPF01000001">
    <property type="protein sequence ID" value="NNV53820.1"/>
    <property type="molecule type" value="Genomic_DNA"/>
</dbReference>
<reference evidence="1" key="1">
    <citation type="submission" date="2019-10" db="EMBL/GenBank/DDBJ databases">
        <title>Draft genome sequence of Panacibacter sp. KCS-6.</title>
        <authorList>
            <person name="Yim K.J."/>
        </authorList>
    </citation>
    <scope>NUCLEOTIDE SEQUENCE</scope>
    <source>
        <strain evidence="1">KCS-6</strain>
    </source>
</reference>
<gene>
    <name evidence="1" type="ORF">GD597_00010</name>
</gene>